<gene>
    <name evidence="1" type="ORF">PG915_24435</name>
</gene>
<accession>A0AAU8BTY3</accession>
<keyword evidence="1" id="KW-0614">Plasmid</keyword>
<protein>
    <submittedName>
        <fullName evidence="1">SIR2 family protein</fullName>
    </submittedName>
</protein>
<evidence type="ECO:0000313" key="1">
    <source>
        <dbReference type="EMBL" id="XCD19308.1"/>
    </source>
</evidence>
<dbReference type="Gene3D" id="3.40.50.1220">
    <property type="entry name" value="TPP-binding domain"/>
    <property type="match status" value="1"/>
</dbReference>
<organism evidence="1">
    <name type="scientific">Vibrio chaetopteri</name>
    <dbReference type="NCBI Taxonomy" id="3016528"/>
    <lineage>
        <taxon>Bacteria</taxon>
        <taxon>Pseudomonadati</taxon>
        <taxon>Pseudomonadota</taxon>
        <taxon>Gammaproteobacteria</taxon>
        <taxon>Vibrionales</taxon>
        <taxon>Vibrionaceae</taxon>
        <taxon>Vibrio</taxon>
    </lineage>
</organism>
<proteinExistence type="predicted"/>
<dbReference type="RefSeq" id="WP_353500425.1">
    <property type="nucleotide sequence ID" value="NZ_CP115922.1"/>
</dbReference>
<geneLocation type="plasmid" evidence="1">
    <name>p1</name>
</geneLocation>
<dbReference type="SUPFAM" id="SSF52467">
    <property type="entry name" value="DHS-like NAD/FAD-binding domain"/>
    <property type="match status" value="1"/>
</dbReference>
<dbReference type="KEGG" id="vck:PG915_24435"/>
<dbReference type="Pfam" id="PF13289">
    <property type="entry name" value="SIR2_2"/>
    <property type="match status" value="1"/>
</dbReference>
<dbReference type="InterPro" id="IPR029035">
    <property type="entry name" value="DHS-like_NAD/FAD-binding_dom"/>
</dbReference>
<reference evidence="1" key="1">
    <citation type="submission" date="2023-01" db="EMBL/GenBank/DDBJ databases">
        <title>Vibrio sp. CB1-14 genome sequencing.</title>
        <authorList>
            <person name="Otstavnykh N."/>
            <person name="Isaeva M."/>
            <person name="Meleshko D."/>
        </authorList>
    </citation>
    <scope>NUCLEOTIDE SEQUENCE</scope>
    <source>
        <strain evidence="1">CB1-14</strain>
        <plasmid evidence="1">p1</plasmid>
    </source>
</reference>
<dbReference type="EMBL" id="CP115922">
    <property type="protein sequence ID" value="XCD19308.1"/>
    <property type="molecule type" value="Genomic_DNA"/>
</dbReference>
<name>A0AAU8BTY3_9VIBR</name>
<sequence length="1286" mass="147358">MQLVVVLTAKSYQHKWPTMRFNSDSPDIPDVLLERRDKGRVVFLCGAGISFSSGLPGFAELTEYVVDFYQPAEDSELYKAFQPWVDKNAKEDTPKVPLDQIFHMLCQEYGREEVNKLVAQRLAEHKPDGGAGYEHGLIRQLSTSSDGKPQIVTTNFDLLLELGDGKDLPRHEPPAFPDIKLGASLEGITYLHGRLNDTGEGHHPYILSSADFGRAYLSEGWATSFILKLLDSYTVVLVGYQAEDPQVKYLLQGLNHDGQYDRTKIYAFDKGEPEDIEVKWRDRGVTAIAYSDHPVLWSTLEAWAERAKDHRAWRSKVLEMAQKNPSELEPHERGMVAHLVRSNAGARAFANAENPPHAEWLCVFDAVVRAGNTATDYSSNSQIDPLDAYGLDSDPARFEDRRGLEGDDDDDIPVVIYEDLLTGSWADGQSNALDCRLGSKQIGLPSRLDSLSRWIRRIHDSPVVAWWAVKKLGLHPTLEIELKRLAQRKDIHPNCLKAWALIFDGIKQHAAPYYYRPYYTLLDLLKTQGWTDEVLVFVNNEMAPYLRYSPSTGVNGVIPPRFEWDDVELHHLGYWEVKSPFRDITKIDLPKENLLKLARILEGHLSLSDRYHERIDSVMSYPPSCYLDVVSEEDYQEFNFFRLVFDDLAQHAPNDARIMASGWHFNDGLQFIKLKLYALNFRSLFTASEVTDAICTIDRTLFWSDKSRQELLFLIKGRWGELSTLEKERVISKLLEGPERYEYWSESEYPKYKADTVAEYLRWIDIQQELIPVSLMDIYDTLVPALNQVSEERIKSLAEPRRVRVSRITQDESTDPISGLPAHKIIAAIDAIEPRGFSSFVDKAPFAGLVKEEPRRALAALLYLSKRGEYPVAYWNKTLQDWPEIDDPEAHNTLLRRLGLLPKGVLSEISHALSSWFDKFLVTMLNDNEEALWFAFDEFIDAIWQSEEDVAKSSIVDTTRGGRSLNLSRRTYGHAINSPAGKITESLFKQLKAMNLEKGDGIPDFIKSRFSKLTTLGGEGQDYAVVIFSKFTEWMMWLDADWTVKNTIPWFSFEHDNSEPAWNGFISNSKVPNLPFLEHIREHLKILFPQIYKWSWGEGERKVAAQIIIELGMPHEDAPLCLESQDFRNSIRNMKETQRREAIHYLGVAGKRDGGVWDYRVIPFINNVWPREKKFRTKSEVQAWISFLIHSKEMLPNLLKITRWCLTPVRLESYWMHELTYDYQDRVPLATAYPEEGLELCSLVTPNNSTGLPVHLEDVLDLIEQAKPGLVNDKRFQSLLDLVESA</sequence>